<evidence type="ECO:0000256" key="4">
    <source>
        <dbReference type="ARBA" id="ARBA00022692"/>
    </source>
</evidence>
<feature type="domain" description="Bacterial sugar transferase" evidence="8">
    <location>
        <begin position="275"/>
        <end position="460"/>
    </location>
</feature>
<evidence type="ECO:0000256" key="2">
    <source>
        <dbReference type="ARBA" id="ARBA00006464"/>
    </source>
</evidence>
<keyword evidence="5 7" id="KW-1133">Transmembrane helix</keyword>
<comment type="subcellular location">
    <subcellularLocation>
        <location evidence="1">Membrane</location>
        <topology evidence="1">Multi-pass membrane protein</topology>
    </subcellularLocation>
</comment>
<evidence type="ECO:0000313" key="9">
    <source>
        <dbReference type="EMBL" id="THD06753.1"/>
    </source>
</evidence>
<name>A0A4S3KE05_9GAMM</name>
<dbReference type="Gene3D" id="3.40.50.720">
    <property type="entry name" value="NAD(P)-binding Rossmann-like Domain"/>
    <property type="match status" value="1"/>
</dbReference>
<dbReference type="PANTHER" id="PTHR30576">
    <property type="entry name" value="COLANIC BIOSYNTHESIS UDP-GLUCOSE LIPID CARRIER TRANSFERASE"/>
    <property type="match status" value="1"/>
</dbReference>
<keyword evidence="3 9" id="KW-0808">Transferase</keyword>
<keyword evidence="10" id="KW-1185">Reference proteome</keyword>
<comment type="caution">
    <text evidence="9">The sequence shown here is derived from an EMBL/GenBank/DDBJ whole genome shotgun (WGS) entry which is preliminary data.</text>
</comment>
<feature type="transmembrane region" description="Helical" evidence="7">
    <location>
        <begin position="54"/>
        <end position="71"/>
    </location>
</feature>
<proteinExistence type="inferred from homology"/>
<dbReference type="GO" id="GO:0016780">
    <property type="term" value="F:phosphotransferase activity, for other substituted phosphate groups"/>
    <property type="evidence" value="ECO:0007669"/>
    <property type="project" value="TreeGrafter"/>
</dbReference>
<evidence type="ECO:0000259" key="8">
    <source>
        <dbReference type="Pfam" id="PF02397"/>
    </source>
</evidence>
<evidence type="ECO:0000256" key="6">
    <source>
        <dbReference type="ARBA" id="ARBA00023136"/>
    </source>
</evidence>
<dbReference type="InterPro" id="IPR003362">
    <property type="entry name" value="Bact_transf"/>
</dbReference>
<feature type="transmembrane region" description="Helical" evidence="7">
    <location>
        <begin position="83"/>
        <end position="104"/>
    </location>
</feature>
<keyword evidence="4 7" id="KW-0812">Transmembrane</keyword>
<dbReference type="NCBIfam" id="TIGR03025">
    <property type="entry name" value="EPS_sugtrans"/>
    <property type="match status" value="1"/>
</dbReference>
<dbReference type="EMBL" id="MWIO01000031">
    <property type="protein sequence ID" value="THD06753.1"/>
    <property type="molecule type" value="Genomic_DNA"/>
</dbReference>
<dbReference type="Pfam" id="PF02397">
    <property type="entry name" value="Bac_transf"/>
    <property type="match status" value="1"/>
</dbReference>
<organism evidence="9 10">
    <name type="scientific">Rhodanobacter lindaniclasticus</name>
    <dbReference type="NCBI Taxonomy" id="75310"/>
    <lineage>
        <taxon>Bacteria</taxon>
        <taxon>Pseudomonadati</taxon>
        <taxon>Pseudomonadota</taxon>
        <taxon>Gammaproteobacteria</taxon>
        <taxon>Lysobacterales</taxon>
        <taxon>Rhodanobacteraceae</taxon>
        <taxon>Rhodanobacter</taxon>
    </lineage>
</organism>
<dbReference type="InterPro" id="IPR017475">
    <property type="entry name" value="EPS_sugar_tfrase"/>
</dbReference>
<protein>
    <submittedName>
        <fullName evidence="9">Sugar transferase</fullName>
    </submittedName>
</protein>
<keyword evidence="6 7" id="KW-0472">Membrane</keyword>
<feature type="transmembrane region" description="Helical" evidence="7">
    <location>
        <begin position="280"/>
        <end position="301"/>
    </location>
</feature>
<dbReference type="PANTHER" id="PTHR30576:SF0">
    <property type="entry name" value="UNDECAPRENYL-PHOSPHATE N-ACETYLGALACTOSAMINYL 1-PHOSPHATE TRANSFERASE-RELATED"/>
    <property type="match status" value="1"/>
</dbReference>
<dbReference type="AlphaFoldDB" id="A0A4S3KE05"/>
<evidence type="ECO:0000313" key="10">
    <source>
        <dbReference type="Proteomes" id="UP000306317"/>
    </source>
</evidence>
<feature type="transmembrane region" description="Helical" evidence="7">
    <location>
        <begin position="12"/>
        <end position="34"/>
    </location>
</feature>
<dbReference type="RefSeq" id="WP_136258896.1">
    <property type="nucleotide sequence ID" value="NZ_MWIO01000031.1"/>
</dbReference>
<evidence type="ECO:0000256" key="7">
    <source>
        <dbReference type="SAM" id="Phobius"/>
    </source>
</evidence>
<reference evidence="9 10" key="1">
    <citation type="submission" date="2017-02" db="EMBL/GenBank/DDBJ databases">
        <title>Whole genome sequencing of Rhodanobacter lindaniclasticus DSM 17932.</title>
        <authorList>
            <person name="Kumar S."/>
            <person name="Patil P."/>
            <person name="Patil P.B."/>
        </authorList>
    </citation>
    <scope>NUCLEOTIDE SEQUENCE [LARGE SCALE GENOMIC DNA]</scope>
    <source>
        <strain evidence="9 10">DSM 17932</strain>
    </source>
</reference>
<sequence length="466" mass="53330">MFRFLRRKANRWLLLLAAVDMVLLGFSLNAAMYLRYFNQPADLAQFSRHMPERSLAFAVIMLLAMVALGHYQSHMRTSWFGVLARQSVGFVLGGVGVFIMYYLLPQAYVGRGVLTIALVLSFALMMGFRLVFLRLVDAVVFQRRVLILGAGKRASQIQTRMRRHADRIGFNVVGFVPREGEEAQVRPEFLVAPEGPLVDWALHRQVDEIVVGVDDRRGGLPMRDLLECRQNGIDVTDLATFFERESGRVQLSLTDPSWLVFSGGFDATPLRRFSKRCSDLLIAALVLLLTWPLMLLVALAIRIESGAGQPILYRQERVGARGKTFQLIKFRSMRTDAELDGIARWANKDDDRVTRVGRFTRKVRLDELPQLWNVLKGEMSFIGPRPERPQFVIDLGQKIRYYDLRHCLKPGLAGWAQLRYPYGASEADAEEKLKYDLYYVKNHNLLFDLLILFQTVEVVLFRRGAR</sequence>
<dbReference type="Proteomes" id="UP000306317">
    <property type="component" value="Unassembled WGS sequence"/>
</dbReference>
<dbReference type="OrthoDB" id="9808602at2"/>
<feature type="transmembrane region" description="Helical" evidence="7">
    <location>
        <begin position="116"/>
        <end position="136"/>
    </location>
</feature>
<dbReference type="NCBIfam" id="TIGR03013">
    <property type="entry name" value="EpsB_2"/>
    <property type="match status" value="1"/>
</dbReference>
<evidence type="ECO:0000256" key="5">
    <source>
        <dbReference type="ARBA" id="ARBA00022989"/>
    </source>
</evidence>
<dbReference type="GO" id="GO:0016020">
    <property type="term" value="C:membrane"/>
    <property type="evidence" value="ECO:0007669"/>
    <property type="project" value="UniProtKB-SubCell"/>
</dbReference>
<evidence type="ECO:0000256" key="3">
    <source>
        <dbReference type="ARBA" id="ARBA00022679"/>
    </source>
</evidence>
<dbReference type="InterPro" id="IPR017464">
    <property type="entry name" value="Sugar_tfrase_EpsB_2"/>
</dbReference>
<accession>A0A4S3KE05</accession>
<gene>
    <name evidence="9" type="ORF">B1991_11850</name>
</gene>
<comment type="similarity">
    <text evidence="2">Belongs to the bacterial sugar transferase family.</text>
</comment>
<evidence type="ECO:0000256" key="1">
    <source>
        <dbReference type="ARBA" id="ARBA00004141"/>
    </source>
</evidence>